<evidence type="ECO:0000313" key="5">
    <source>
        <dbReference type="Proteomes" id="UP001301152"/>
    </source>
</evidence>
<proteinExistence type="predicted"/>
<dbReference type="RefSeq" id="WP_173560215.1">
    <property type="nucleotide sequence ID" value="NZ_JAERKX010000008.1"/>
</dbReference>
<keyword evidence="5" id="KW-1185">Reference proteome</keyword>
<gene>
    <name evidence="4" type="ORF">OQ497_11070</name>
</gene>
<feature type="signal peptide" evidence="3">
    <location>
        <begin position="1"/>
        <end position="36"/>
    </location>
</feature>
<evidence type="ECO:0000256" key="3">
    <source>
        <dbReference type="SAM" id="SignalP"/>
    </source>
</evidence>
<sequence>MIFSRFLHHTSPFLLTSTLLATVSISSLITSTSALAAAGNSASLDALEKQMARIQAQQMELQKTLISMQKQIAAQRAALSPKGHKTATNHTITARSTTPATNRYEWADSNEGPSGKPRTATAMNTRPPRHLRNGDTSEAQPVFDDTNARPEVDAVIGHRDEDVIAHLADNAVGPHPRETVGAQATGALGDHGVFHMGPVAIILGGFLDASAVYENRHIPSGTFNYWQDMPYPNEPRYHTNNFDGSARYSRISLMARGNVNSHSTISGFYEMDFGAGASTTDAYESNSYAFRMRQLYLAYDNSKTNFHFLAGQAWSLLTPGRVGITPRQESLPETIESSMLAGQTWTRQLQLRFVKDFFQHRLWLGLSLENPATLYDTTGFQNNNGTVTLPNGSVATISSNGTGLTNDAPFSNEIAPDVIAKIAWDPSWGHYEAEGIVKFPHNRVSSLGQGHNNTVVAGGGGGSMILPLIPHTLEMRMAGLAGVGIGRYGSVLLPDATLRANGSPAPLFSAQTTAGLIAHPNPRIDVYGYFGYQAAGRRFSNYNGSPYGYGNPAYSNLGCETELSTLGCTANTRSVMEGTIGAWYRFLKGKYGTVETGIQLAYSRRQAWKGVGGAPDTSLSQIFMDFRYLPFQ</sequence>
<dbReference type="EMBL" id="JAPIUZ010000006">
    <property type="protein sequence ID" value="MCX2564494.1"/>
    <property type="molecule type" value="Genomic_DNA"/>
</dbReference>
<name>A0ABT3QGT1_9PROT</name>
<evidence type="ECO:0000313" key="4">
    <source>
        <dbReference type="EMBL" id="MCX2564494.1"/>
    </source>
</evidence>
<feature type="coiled-coil region" evidence="1">
    <location>
        <begin position="44"/>
        <end position="71"/>
    </location>
</feature>
<organism evidence="4 5">
    <name type="scientific">Acetobacter thailandicus</name>
    <dbReference type="NCBI Taxonomy" id="1502842"/>
    <lineage>
        <taxon>Bacteria</taxon>
        <taxon>Pseudomonadati</taxon>
        <taxon>Pseudomonadota</taxon>
        <taxon>Alphaproteobacteria</taxon>
        <taxon>Acetobacterales</taxon>
        <taxon>Acetobacteraceae</taxon>
        <taxon>Acetobacter</taxon>
    </lineage>
</organism>
<keyword evidence="3" id="KW-0732">Signal</keyword>
<evidence type="ECO:0008006" key="6">
    <source>
        <dbReference type="Google" id="ProtNLM"/>
    </source>
</evidence>
<accession>A0ABT3QGT1</accession>
<feature type="chain" id="PRO_5045996600" description="Porin" evidence="3">
    <location>
        <begin position="37"/>
        <end position="632"/>
    </location>
</feature>
<reference evidence="4 5" key="1">
    <citation type="submission" date="2022-11" db="EMBL/GenBank/DDBJ databases">
        <title>Genome sequencing of Acetobacter type strain.</title>
        <authorList>
            <person name="Heo J."/>
            <person name="Lee D."/>
            <person name="Han B.-H."/>
            <person name="Hong S.-B."/>
            <person name="Kwon S.-W."/>
        </authorList>
    </citation>
    <scope>NUCLEOTIDE SEQUENCE [LARGE SCALE GENOMIC DNA]</scope>
    <source>
        <strain evidence="4 5">KACC 21253</strain>
    </source>
</reference>
<protein>
    <recommendedName>
        <fullName evidence="6">Porin</fullName>
    </recommendedName>
</protein>
<comment type="caution">
    <text evidence="4">The sequence shown here is derived from an EMBL/GenBank/DDBJ whole genome shotgun (WGS) entry which is preliminary data.</text>
</comment>
<keyword evidence="1" id="KW-0175">Coiled coil</keyword>
<dbReference type="Proteomes" id="UP001301152">
    <property type="component" value="Unassembled WGS sequence"/>
</dbReference>
<feature type="region of interest" description="Disordered" evidence="2">
    <location>
        <begin position="104"/>
        <end position="143"/>
    </location>
</feature>
<evidence type="ECO:0000256" key="1">
    <source>
        <dbReference type="SAM" id="Coils"/>
    </source>
</evidence>
<evidence type="ECO:0000256" key="2">
    <source>
        <dbReference type="SAM" id="MobiDB-lite"/>
    </source>
</evidence>